<proteinExistence type="predicted"/>
<dbReference type="GeneID" id="40088026"/>
<keyword evidence="2" id="KW-1185">Reference proteome</keyword>
<organism evidence="1 2">
    <name type="scientific">Agrobacterium phage Atu_ph07</name>
    <dbReference type="NCBI Taxonomy" id="2024264"/>
    <lineage>
        <taxon>Viruses</taxon>
        <taxon>Duplodnaviria</taxon>
        <taxon>Heunggongvirae</taxon>
        <taxon>Uroviricota</taxon>
        <taxon>Caudoviricetes</taxon>
        <taxon>Polybotosvirus</taxon>
        <taxon>Polybotosvirus Atuph07</taxon>
    </lineage>
</organism>
<reference evidence="1 2" key="1">
    <citation type="submission" date="2017-06" db="EMBL/GenBank/DDBJ databases">
        <authorList>
            <person name="Kim H.J."/>
            <person name="Triplett B.A."/>
        </authorList>
    </citation>
    <scope>NUCLEOTIDE SEQUENCE [LARGE SCALE GENOMIC DNA]</scope>
</reference>
<dbReference type="Proteomes" id="UP000223025">
    <property type="component" value="Segment"/>
</dbReference>
<evidence type="ECO:0000313" key="1">
    <source>
        <dbReference type="EMBL" id="AUZ94835.1"/>
    </source>
</evidence>
<protein>
    <submittedName>
        <fullName evidence="1">Uncharacterized protein</fullName>
    </submittedName>
</protein>
<accession>A0A2L0UZ70</accession>
<dbReference type="EMBL" id="MF403008">
    <property type="protein sequence ID" value="AUZ94835.1"/>
    <property type="molecule type" value="Genomic_DNA"/>
</dbReference>
<name>A0A2L0UZ70_9CAUD</name>
<sequence length="167" mass="18748">MKTLHHHIEASDISNAINAGRSIFVQILDGKKAGSIAKVISVSRIHFSRHLYRLAIEGQRHFSESGKNLIISDETETKLVAPTRQDGAYYKDSLDQEIKVNDKLIFWKNNDLWVGVANKITEQGIDVSTIHPTVGNQSTIRRTSKIMILNEDMETNLLARVLANANQ</sequence>
<dbReference type="RefSeq" id="YP_009611688.1">
    <property type="nucleotide sequence ID" value="NC_042013.1"/>
</dbReference>
<dbReference type="KEGG" id="vg:40088026"/>
<evidence type="ECO:0000313" key="2">
    <source>
        <dbReference type="Proteomes" id="UP000223025"/>
    </source>
</evidence>